<gene>
    <name evidence="1" type="ORF">MRB53_013195</name>
</gene>
<dbReference type="Proteomes" id="UP001234297">
    <property type="component" value="Chromosome 4"/>
</dbReference>
<protein>
    <submittedName>
        <fullName evidence="1">Uncharacterized protein</fullName>
    </submittedName>
</protein>
<dbReference type="EMBL" id="CM056812">
    <property type="protein sequence ID" value="KAJ8617009.1"/>
    <property type="molecule type" value="Genomic_DNA"/>
</dbReference>
<name>A0ACC2K7T0_PERAE</name>
<reference evidence="1 2" key="1">
    <citation type="journal article" date="2022" name="Hortic Res">
        <title>A haplotype resolved chromosomal level avocado genome allows analysis of novel avocado genes.</title>
        <authorList>
            <person name="Nath O."/>
            <person name="Fletcher S.J."/>
            <person name="Hayward A."/>
            <person name="Shaw L.M."/>
            <person name="Masouleh A.K."/>
            <person name="Furtado A."/>
            <person name="Henry R.J."/>
            <person name="Mitter N."/>
        </authorList>
    </citation>
    <scope>NUCLEOTIDE SEQUENCE [LARGE SCALE GENOMIC DNA]</scope>
    <source>
        <strain evidence="2">cv. Hass</strain>
    </source>
</reference>
<evidence type="ECO:0000313" key="2">
    <source>
        <dbReference type="Proteomes" id="UP001234297"/>
    </source>
</evidence>
<proteinExistence type="predicted"/>
<organism evidence="1 2">
    <name type="scientific">Persea americana</name>
    <name type="common">Avocado</name>
    <dbReference type="NCBI Taxonomy" id="3435"/>
    <lineage>
        <taxon>Eukaryota</taxon>
        <taxon>Viridiplantae</taxon>
        <taxon>Streptophyta</taxon>
        <taxon>Embryophyta</taxon>
        <taxon>Tracheophyta</taxon>
        <taxon>Spermatophyta</taxon>
        <taxon>Magnoliopsida</taxon>
        <taxon>Magnoliidae</taxon>
        <taxon>Laurales</taxon>
        <taxon>Lauraceae</taxon>
        <taxon>Persea</taxon>
    </lineage>
</organism>
<accession>A0ACC2K7T0</accession>
<sequence length="98" mass="10931">MSSTAMPRLPLGDEEQGAIEELREHQKQQLTARFWNCLPLGQQQTSESTHETTALTKKRMSDTGTKHTAVLSWAPVGIGAVVVASGLLYCFLYWFHVI</sequence>
<comment type="caution">
    <text evidence="1">The sequence shown here is derived from an EMBL/GenBank/DDBJ whole genome shotgun (WGS) entry which is preliminary data.</text>
</comment>
<evidence type="ECO:0000313" key="1">
    <source>
        <dbReference type="EMBL" id="KAJ8617009.1"/>
    </source>
</evidence>
<keyword evidence="2" id="KW-1185">Reference proteome</keyword>